<evidence type="ECO:0000256" key="3">
    <source>
        <dbReference type="ARBA" id="ARBA00022801"/>
    </source>
</evidence>
<organism evidence="7 8">
    <name type="scientific">Paspalum notatum var. saurae</name>
    <dbReference type="NCBI Taxonomy" id="547442"/>
    <lineage>
        <taxon>Eukaryota</taxon>
        <taxon>Viridiplantae</taxon>
        <taxon>Streptophyta</taxon>
        <taxon>Embryophyta</taxon>
        <taxon>Tracheophyta</taxon>
        <taxon>Spermatophyta</taxon>
        <taxon>Magnoliopsida</taxon>
        <taxon>Liliopsida</taxon>
        <taxon>Poales</taxon>
        <taxon>Poaceae</taxon>
        <taxon>PACMAD clade</taxon>
        <taxon>Panicoideae</taxon>
        <taxon>Andropogonodae</taxon>
        <taxon>Paspaleae</taxon>
        <taxon>Paspalinae</taxon>
        <taxon>Paspalum</taxon>
    </lineage>
</organism>
<dbReference type="GO" id="GO:0006508">
    <property type="term" value="P:proteolysis"/>
    <property type="evidence" value="ECO:0007669"/>
    <property type="project" value="UniProtKB-KW"/>
</dbReference>
<reference evidence="7 8" key="1">
    <citation type="submission" date="2024-02" db="EMBL/GenBank/DDBJ databases">
        <title>High-quality chromosome-scale genome assembly of Pensacola bahiagrass (Paspalum notatum Flugge var. saurae).</title>
        <authorList>
            <person name="Vega J.M."/>
            <person name="Podio M."/>
            <person name="Orjuela J."/>
            <person name="Siena L.A."/>
            <person name="Pessino S.C."/>
            <person name="Combes M.C."/>
            <person name="Mariac C."/>
            <person name="Albertini E."/>
            <person name="Pupilli F."/>
            <person name="Ortiz J.P.A."/>
            <person name="Leblanc O."/>
        </authorList>
    </citation>
    <scope>NUCLEOTIDE SEQUENCE [LARGE SCALE GENOMIC DNA]</scope>
    <source>
        <strain evidence="7">R1</strain>
        <tissue evidence="7">Leaf</tissue>
    </source>
</reference>
<feature type="compositionally biased region" description="Basic residues" evidence="5">
    <location>
        <begin position="565"/>
        <end position="576"/>
    </location>
</feature>
<feature type="domain" description="Ubiquitin-like protease family profile" evidence="6">
    <location>
        <begin position="174"/>
        <end position="386"/>
    </location>
</feature>
<dbReference type="Gene3D" id="3.40.395.10">
    <property type="entry name" value="Adenoviral Proteinase, Chain A"/>
    <property type="match status" value="1"/>
</dbReference>
<comment type="similarity">
    <text evidence="1">Belongs to the peptidase C48 family.</text>
</comment>
<dbReference type="GO" id="GO:0016926">
    <property type="term" value="P:protein desumoylation"/>
    <property type="evidence" value="ECO:0007669"/>
    <property type="project" value="TreeGrafter"/>
</dbReference>
<feature type="compositionally biased region" description="Basic and acidic residues" evidence="5">
    <location>
        <begin position="510"/>
        <end position="564"/>
    </location>
</feature>
<evidence type="ECO:0000259" key="6">
    <source>
        <dbReference type="PROSITE" id="PS50600"/>
    </source>
</evidence>
<dbReference type="Proteomes" id="UP001341281">
    <property type="component" value="Chromosome 05"/>
</dbReference>
<accession>A0AAQ3THR1</accession>
<dbReference type="InterPro" id="IPR038765">
    <property type="entry name" value="Papain-like_cys_pep_sf"/>
</dbReference>
<dbReference type="PANTHER" id="PTHR12606:SF103">
    <property type="entry name" value="OS04G0639700 PROTEIN"/>
    <property type="match status" value="1"/>
</dbReference>
<keyword evidence="4" id="KW-0788">Thiol protease</keyword>
<dbReference type="PROSITE" id="PS50600">
    <property type="entry name" value="ULP_PROTEASE"/>
    <property type="match status" value="1"/>
</dbReference>
<keyword evidence="2" id="KW-0645">Protease</keyword>
<dbReference type="Pfam" id="PF02902">
    <property type="entry name" value="Peptidase_C48"/>
    <property type="match status" value="1"/>
</dbReference>
<sequence length="763" mass="87803">MGDQDVPTNLLESPTPPAEVKDALKSALRAASKKDGQWSLKDVIEACEQAKSRDDHMLQVRLYIAAVFEFGIFTSSSNYLSAENLGHVYDIQELVKTDWCKKLIDHMQKCLKTFDETKRVFSPLIFTLFVMENIDWPLPDDMKTPRMIYYTEGQFRDIVAAFKKGVKLKDWKNTVFGRNDIAEVQASEIKYAENYKQAVRKRKVLKEVKDPSRVLKETKGVSKKRPKRDEKSTDDSNKHDQFFRADIDRDILHFYKENVVEKTRDKIVLNILNHEVSEMNYVECQKEGHSTLDDELLTGDLELKANLIFIPIVHDHHWFLIVISREKTIYILDSFHSKSREPVICRILTTLKQLLGSDYISKVLEVQQQKNSYDCGFHVLLYINGFDDKKTEKICGVNKDMVERCRIETSVHLHRHKLNKPAEVIIDDDDVDDLEVLEDRYSYENCIFNAALRGEEVPTPSFMDRTGTFLHGFGMENLADGTNMEVLGNSTALLREGEYREINVDGADMDTSKLESNVDGKEETGNTADIDKSKLESNVDGKEETGNTADMDKSKLESNVDGKMQHYKRKQIKMKPSKAQQPEDSSAVMKSRSERQLMPCQDFSELHDKRIRPYIMFDELEKAYNLAIDCKEQVILKYEHISMTGLQLEKCLQGGPDAKDVIIILMEFLDPMVKDMRRIFVSPLEKDDEHLEEKIRGALPFSKNTKTRTTAISLTNTITQDEFVKRIKFGLVQYLLGQKKNKGKVPATVLELLGKKKKENLMN</sequence>
<dbReference type="SUPFAM" id="SSF54001">
    <property type="entry name" value="Cysteine proteinases"/>
    <property type="match status" value="1"/>
</dbReference>
<feature type="region of interest" description="Disordered" evidence="5">
    <location>
        <begin position="505"/>
        <end position="594"/>
    </location>
</feature>
<evidence type="ECO:0000256" key="1">
    <source>
        <dbReference type="ARBA" id="ARBA00005234"/>
    </source>
</evidence>
<feature type="region of interest" description="Disordered" evidence="5">
    <location>
        <begin position="216"/>
        <end position="237"/>
    </location>
</feature>
<dbReference type="InterPro" id="IPR003653">
    <property type="entry name" value="Peptidase_C48_C"/>
</dbReference>
<dbReference type="PANTHER" id="PTHR12606">
    <property type="entry name" value="SENTRIN/SUMO-SPECIFIC PROTEASE"/>
    <property type="match status" value="1"/>
</dbReference>
<evidence type="ECO:0000313" key="8">
    <source>
        <dbReference type="Proteomes" id="UP001341281"/>
    </source>
</evidence>
<dbReference type="AlphaFoldDB" id="A0AAQ3THR1"/>
<proteinExistence type="inferred from homology"/>
<evidence type="ECO:0000256" key="2">
    <source>
        <dbReference type="ARBA" id="ARBA00022670"/>
    </source>
</evidence>
<keyword evidence="8" id="KW-1185">Reference proteome</keyword>
<dbReference type="GO" id="GO:0016929">
    <property type="term" value="F:deSUMOylase activity"/>
    <property type="evidence" value="ECO:0007669"/>
    <property type="project" value="TreeGrafter"/>
</dbReference>
<keyword evidence="3" id="KW-0378">Hydrolase</keyword>
<dbReference type="EMBL" id="CP144749">
    <property type="protein sequence ID" value="WVZ73159.1"/>
    <property type="molecule type" value="Genomic_DNA"/>
</dbReference>
<gene>
    <name evidence="7" type="ORF">U9M48_021503</name>
</gene>
<name>A0AAQ3THR1_PASNO</name>
<evidence type="ECO:0000313" key="7">
    <source>
        <dbReference type="EMBL" id="WVZ73159.1"/>
    </source>
</evidence>
<evidence type="ECO:0000256" key="4">
    <source>
        <dbReference type="ARBA" id="ARBA00022807"/>
    </source>
</evidence>
<feature type="compositionally biased region" description="Basic and acidic residues" evidence="5">
    <location>
        <begin position="227"/>
        <end position="237"/>
    </location>
</feature>
<dbReference type="GO" id="GO:0005634">
    <property type="term" value="C:nucleus"/>
    <property type="evidence" value="ECO:0007669"/>
    <property type="project" value="TreeGrafter"/>
</dbReference>
<protein>
    <recommendedName>
        <fullName evidence="6">Ubiquitin-like protease family profile domain-containing protein</fullName>
    </recommendedName>
</protein>
<evidence type="ECO:0000256" key="5">
    <source>
        <dbReference type="SAM" id="MobiDB-lite"/>
    </source>
</evidence>